<evidence type="ECO:0000313" key="7">
    <source>
        <dbReference type="Proteomes" id="UP000095283"/>
    </source>
</evidence>
<proteinExistence type="predicted"/>
<dbReference type="GO" id="GO:0051082">
    <property type="term" value="F:unfolded protein binding"/>
    <property type="evidence" value="ECO:0007669"/>
    <property type="project" value="InterPro"/>
</dbReference>
<reference evidence="8" key="1">
    <citation type="submission" date="2016-11" db="UniProtKB">
        <authorList>
            <consortium name="WormBaseParasite"/>
        </authorList>
    </citation>
    <scope>IDENTIFICATION</scope>
</reference>
<dbReference type="CDD" id="cd06257">
    <property type="entry name" value="DnaJ"/>
    <property type="match status" value="1"/>
</dbReference>
<evidence type="ECO:0000313" key="8">
    <source>
        <dbReference type="WBParaSite" id="Hba_08593"/>
    </source>
</evidence>
<dbReference type="InterPro" id="IPR001623">
    <property type="entry name" value="DnaJ_domain"/>
</dbReference>
<dbReference type="FunFam" id="2.10.230.10:FF:000001">
    <property type="entry name" value="DnaJ subfamily A member 2"/>
    <property type="match status" value="1"/>
</dbReference>
<evidence type="ECO:0000256" key="1">
    <source>
        <dbReference type="ARBA" id="ARBA00022723"/>
    </source>
</evidence>
<keyword evidence="2" id="KW-0677">Repeat</keyword>
<evidence type="ECO:0000256" key="3">
    <source>
        <dbReference type="ARBA" id="ARBA00022771"/>
    </source>
</evidence>
<dbReference type="GO" id="GO:0030544">
    <property type="term" value="F:Hsp70 protein binding"/>
    <property type="evidence" value="ECO:0007669"/>
    <property type="project" value="InterPro"/>
</dbReference>
<feature type="domain" description="J" evidence="6">
    <location>
        <begin position="6"/>
        <end position="76"/>
    </location>
</feature>
<dbReference type="PROSITE" id="PS50076">
    <property type="entry name" value="DNAJ_2"/>
    <property type="match status" value="1"/>
</dbReference>
<dbReference type="InterPro" id="IPR002939">
    <property type="entry name" value="DnaJ_C"/>
</dbReference>
<dbReference type="SUPFAM" id="SSF57938">
    <property type="entry name" value="DnaJ/Hsp40 cysteine-rich domain"/>
    <property type="match status" value="1"/>
</dbReference>
<evidence type="ECO:0000256" key="5">
    <source>
        <dbReference type="SAM" id="MobiDB-lite"/>
    </source>
</evidence>
<evidence type="ECO:0000259" key="6">
    <source>
        <dbReference type="PROSITE" id="PS50076"/>
    </source>
</evidence>
<dbReference type="WBParaSite" id="Hba_08593">
    <property type="protein sequence ID" value="Hba_08593"/>
    <property type="gene ID" value="Hba_08593"/>
</dbReference>
<dbReference type="PANTHER" id="PTHR43888">
    <property type="entry name" value="DNAJ-LIKE-2, ISOFORM A-RELATED"/>
    <property type="match status" value="1"/>
</dbReference>
<dbReference type="Gene3D" id="2.60.260.20">
    <property type="entry name" value="Urease metallochaperone UreE, N-terminal domain"/>
    <property type="match status" value="2"/>
</dbReference>
<accession>A0A1I7WTY7</accession>
<evidence type="ECO:0000256" key="4">
    <source>
        <dbReference type="ARBA" id="ARBA00022833"/>
    </source>
</evidence>
<dbReference type="GO" id="GO:0006457">
    <property type="term" value="P:protein folding"/>
    <property type="evidence" value="ECO:0007669"/>
    <property type="project" value="InterPro"/>
</dbReference>
<evidence type="ECO:0000256" key="2">
    <source>
        <dbReference type="ARBA" id="ARBA00022737"/>
    </source>
</evidence>
<keyword evidence="1" id="KW-0479">Metal-binding</keyword>
<dbReference type="InterPro" id="IPR008971">
    <property type="entry name" value="HSP40/DnaJ_pept-bd"/>
</dbReference>
<dbReference type="GO" id="GO:0008270">
    <property type="term" value="F:zinc ion binding"/>
    <property type="evidence" value="ECO:0007669"/>
    <property type="project" value="UniProtKB-KW"/>
</dbReference>
<keyword evidence="4" id="KW-0862">Zinc</keyword>
<name>A0A1I7WTY7_HETBA</name>
<dbReference type="Pfam" id="PF01556">
    <property type="entry name" value="DnaJ_C"/>
    <property type="match status" value="2"/>
</dbReference>
<dbReference type="InterPro" id="IPR036410">
    <property type="entry name" value="HSP_DnaJ_Cys-rich_dom_sf"/>
</dbReference>
<keyword evidence="7" id="KW-1185">Reference proteome</keyword>
<dbReference type="AlphaFoldDB" id="A0A1I7WTY7"/>
<dbReference type="CDD" id="cd10747">
    <property type="entry name" value="DnaJ_C"/>
    <property type="match status" value="1"/>
</dbReference>
<keyword evidence="3" id="KW-0863">Zinc-finger</keyword>
<feature type="region of interest" description="Disordered" evidence="5">
    <location>
        <begin position="307"/>
        <end position="331"/>
    </location>
</feature>
<protein>
    <submittedName>
        <fullName evidence="8">J domain-containing protein</fullName>
    </submittedName>
</protein>
<dbReference type="InterPro" id="IPR044713">
    <property type="entry name" value="DNJA1/2-like"/>
</dbReference>
<organism evidence="7 8">
    <name type="scientific">Heterorhabditis bacteriophora</name>
    <name type="common">Entomopathogenic nematode worm</name>
    <dbReference type="NCBI Taxonomy" id="37862"/>
    <lineage>
        <taxon>Eukaryota</taxon>
        <taxon>Metazoa</taxon>
        <taxon>Ecdysozoa</taxon>
        <taxon>Nematoda</taxon>
        <taxon>Chromadorea</taxon>
        <taxon>Rhabditida</taxon>
        <taxon>Rhabditina</taxon>
        <taxon>Rhabditomorpha</taxon>
        <taxon>Strongyloidea</taxon>
        <taxon>Heterorhabditidae</taxon>
        <taxon>Heterorhabditis</taxon>
    </lineage>
</organism>
<dbReference type="Pfam" id="PF00226">
    <property type="entry name" value="DnaJ"/>
    <property type="match status" value="1"/>
</dbReference>
<dbReference type="Proteomes" id="UP000095283">
    <property type="component" value="Unplaced"/>
</dbReference>
<dbReference type="PRINTS" id="PR00625">
    <property type="entry name" value="JDOMAIN"/>
</dbReference>
<dbReference type="FunFam" id="2.60.260.20:FF:000003">
    <property type="entry name" value="DnaJ subfamily A member 2"/>
    <property type="match status" value="1"/>
</dbReference>
<dbReference type="SUPFAM" id="SSF46565">
    <property type="entry name" value="Chaperone J-domain"/>
    <property type="match status" value="1"/>
</dbReference>
<dbReference type="Gene3D" id="1.10.287.110">
    <property type="entry name" value="DnaJ domain"/>
    <property type="match status" value="1"/>
</dbReference>
<dbReference type="SUPFAM" id="SSF49493">
    <property type="entry name" value="HSP40/DnaJ peptide-binding domain"/>
    <property type="match status" value="2"/>
</dbReference>
<sequence>MVKETKYYDVLGVAPNASESELKKAYRKLALKYHPDKNPEGGEQFKLISQVLLISRLIFWYPNVLCEYECSYYRVTHMAPGIMQQMNTVCSFCKGSGDKISMKDRCKSCLGNKKVIKDSRKVEEILEVHIEKGMHDGQRIMFEGRGDEDHDLPPGNIIIVLEEKDHNTFLRKDDNLVINIEIQVSLLSSRNILSVLGIFFISYTIVDFKLVEALCGFSRTIKTLDNRTLFFTVLPGEVIKHSDIKVIHGEGMPFRKNPQEKGDLLVQFKVEFPKVLNADCRRKLSDLLPDKTLAVVDDDADVFDLEEISPSRSRRQQSHEGEEGGVRCQHQ</sequence>
<dbReference type="SMART" id="SM00271">
    <property type="entry name" value="DnaJ"/>
    <property type="match status" value="1"/>
</dbReference>
<dbReference type="InterPro" id="IPR036869">
    <property type="entry name" value="J_dom_sf"/>
</dbReference>